<evidence type="ECO:0000313" key="2">
    <source>
        <dbReference type="EMBL" id="KRO20688.1"/>
    </source>
</evidence>
<feature type="domain" description="Calcineurin-like phosphoesterase" evidence="1">
    <location>
        <begin position="6"/>
        <end position="231"/>
    </location>
</feature>
<keyword evidence="3" id="KW-1185">Reference proteome</keyword>
<proteinExistence type="predicted"/>
<protein>
    <submittedName>
        <fullName evidence="2">Phosphohydrolase</fullName>
    </submittedName>
</protein>
<keyword evidence="2" id="KW-0378">Hydrolase</keyword>
<accession>A0A0R2N8T3</accession>
<dbReference type="InterPro" id="IPR051158">
    <property type="entry name" value="Metallophosphoesterase_sf"/>
</dbReference>
<name>A0A0R2N8T3_9LACO</name>
<dbReference type="InterPro" id="IPR004843">
    <property type="entry name" value="Calcineurin-like_PHP"/>
</dbReference>
<dbReference type="Proteomes" id="UP000051249">
    <property type="component" value="Unassembled WGS sequence"/>
</dbReference>
<dbReference type="PATRIC" id="fig|480391.4.peg.1519"/>
<dbReference type="AlphaFoldDB" id="A0A0R2N8T3"/>
<dbReference type="InterPro" id="IPR022302">
    <property type="entry name" value="Phosphoesterase_putative"/>
</dbReference>
<evidence type="ECO:0000259" key="1">
    <source>
        <dbReference type="Pfam" id="PF00149"/>
    </source>
</evidence>
<dbReference type="InterPro" id="IPR029052">
    <property type="entry name" value="Metallo-depent_PP-like"/>
</dbReference>
<gene>
    <name evidence="2" type="ORF">IV88_GL001495</name>
</gene>
<dbReference type="SUPFAM" id="SSF56300">
    <property type="entry name" value="Metallo-dependent phosphatases"/>
    <property type="match status" value="1"/>
</dbReference>
<dbReference type="Pfam" id="PF00149">
    <property type="entry name" value="Metallophos"/>
    <property type="match status" value="1"/>
</dbReference>
<dbReference type="NCBIfam" id="TIGR03729">
    <property type="entry name" value="acc_ester"/>
    <property type="match status" value="1"/>
</dbReference>
<organism evidence="2 3">
    <name type="scientific">Pediococcus argentinicus</name>
    <dbReference type="NCBI Taxonomy" id="480391"/>
    <lineage>
        <taxon>Bacteria</taxon>
        <taxon>Bacillati</taxon>
        <taxon>Bacillota</taxon>
        <taxon>Bacilli</taxon>
        <taxon>Lactobacillales</taxon>
        <taxon>Lactobacillaceae</taxon>
        <taxon>Pediococcus</taxon>
    </lineage>
</organism>
<sequence length="277" mass="33165">MWGKEMKVAMSSDNHFDVDRIDYHDVIEEQAEVLLKNDVEVYLIAGDLFNDFEKSQQYLDDLQKILGDKVKVLFIAGNHDMLHNVTYDQLESDLGDWYLHNKFYDISDTNWRIIGNNGWYDYSLASNLPQRTTDDFWHWKKAFWIDSSIEQPMNDIERMNVVLKQFEQQLKLAENKQVLVMTHFAPRSEYIRFTNDNRFWNMANGMMGSSRLGELFEKYQPNKVLFGHLHHNFPELDVKNTTYYNQAVGYNNKRINEWRYQPFMSQWAFKLKILDLK</sequence>
<dbReference type="GO" id="GO:0016787">
    <property type="term" value="F:hydrolase activity"/>
    <property type="evidence" value="ECO:0007669"/>
    <property type="project" value="UniProtKB-KW"/>
</dbReference>
<evidence type="ECO:0000313" key="3">
    <source>
        <dbReference type="Proteomes" id="UP000051249"/>
    </source>
</evidence>
<reference evidence="2 3" key="1">
    <citation type="journal article" date="2015" name="Genome Announc.">
        <title>Expanding the biotechnology potential of lactobacilli through comparative genomics of 213 strains and associated genera.</title>
        <authorList>
            <person name="Sun Z."/>
            <person name="Harris H.M."/>
            <person name="McCann A."/>
            <person name="Guo C."/>
            <person name="Argimon S."/>
            <person name="Zhang W."/>
            <person name="Yang X."/>
            <person name="Jeffery I.B."/>
            <person name="Cooney J.C."/>
            <person name="Kagawa T.F."/>
            <person name="Liu W."/>
            <person name="Song Y."/>
            <person name="Salvetti E."/>
            <person name="Wrobel A."/>
            <person name="Rasinkangas P."/>
            <person name="Parkhill J."/>
            <person name="Rea M.C."/>
            <person name="O'Sullivan O."/>
            <person name="Ritari J."/>
            <person name="Douillard F.P."/>
            <person name="Paul Ross R."/>
            <person name="Yang R."/>
            <person name="Briner A.E."/>
            <person name="Felis G.E."/>
            <person name="de Vos W.M."/>
            <person name="Barrangou R."/>
            <person name="Klaenhammer T.R."/>
            <person name="Caufield P.W."/>
            <person name="Cui Y."/>
            <person name="Zhang H."/>
            <person name="O'Toole P.W."/>
        </authorList>
    </citation>
    <scope>NUCLEOTIDE SEQUENCE [LARGE SCALE GENOMIC DNA]</scope>
    <source>
        <strain evidence="2 3">DSM 23026</strain>
    </source>
</reference>
<comment type="caution">
    <text evidence="2">The sequence shown here is derived from an EMBL/GenBank/DDBJ whole genome shotgun (WGS) entry which is preliminary data.</text>
</comment>
<dbReference type="PANTHER" id="PTHR31302">
    <property type="entry name" value="TRANSMEMBRANE PROTEIN WITH METALLOPHOSPHOESTERASE DOMAIN-RELATED"/>
    <property type="match status" value="1"/>
</dbReference>
<dbReference type="Gene3D" id="3.60.21.10">
    <property type="match status" value="1"/>
</dbReference>
<dbReference type="EMBL" id="JQCQ01000058">
    <property type="protein sequence ID" value="KRO20688.1"/>
    <property type="molecule type" value="Genomic_DNA"/>
</dbReference>
<dbReference type="CDD" id="cd00838">
    <property type="entry name" value="MPP_superfamily"/>
    <property type="match status" value="1"/>
</dbReference>
<dbReference type="PANTHER" id="PTHR31302:SF22">
    <property type="entry name" value="PHOSPHOESTERASE"/>
    <property type="match status" value="1"/>
</dbReference>